<dbReference type="EMBL" id="LNTY01000033">
    <property type="protein sequence ID" value="KXF81860.1"/>
    <property type="molecule type" value="Genomic_DNA"/>
</dbReference>
<dbReference type="AlphaFoldDB" id="A0A135I8T6"/>
<evidence type="ECO:0000313" key="2">
    <source>
        <dbReference type="EMBL" id="KXF81860.1"/>
    </source>
</evidence>
<dbReference type="Proteomes" id="UP000070529">
    <property type="component" value="Unassembled WGS sequence"/>
</dbReference>
<proteinExistence type="predicted"/>
<evidence type="ECO:0000256" key="1">
    <source>
        <dbReference type="SAM" id="MobiDB-lite"/>
    </source>
</evidence>
<dbReference type="RefSeq" id="WP_067415443.1">
    <property type="nucleotide sequence ID" value="NZ_LNTY01000033.1"/>
</dbReference>
<gene>
    <name evidence="2" type="ORF">ATN88_20420</name>
</gene>
<name>A0A135I8T6_9GAMM</name>
<comment type="caution">
    <text evidence="2">The sequence shown here is derived from an EMBL/GenBank/DDBJ whole genome shotgun (WGS) entry which is preliminary data.</text>
</comment>
<evidence type="ECO:0000313" key="3">
    <source>
        <dbReference type="Proteomes" id="UP000070529"/>
    </source>
</evidence>
<organism evidence="2 3">
    <name type="scientific">Enterovibrio coralii</name>
    <dbReference type="NCBI Taxonomy" id="294935"/>
    <lineage>
        <taxon>Bacteria</taxon>
        <taxon>Pseudomonadati</taxon>
        <taxon>Pseudomonadota</taxon>
        <taxon>Gammaproteobacteria</taxon>
        <taxon>Vibrionales</taxon>
        <taxon>Vibrionaceae</taxon>
        <taxon>Enterovibrio</taxon>
    </lineage>
</organism>
<protein>
    <submittedName>
        <fullName evidence="2">Uncharacterized protein</fullName>
    </submittedName>
</protein>
<feature type="region of interest" description="Disordered" evidence="1">
    <location>
        <begin position="1"/>
        <end position="23"/>
    </location>
</feature>
<accession>A0A135I8T6</accession>
<keyword evidence="3" id="KW-1185">Reference proteome</keyword>
<dbReference type="STRING" id="294935.ATN88_20420"/>
<reference evidence="2 3" key="1">
    <citation type="submission" date="2015-11" db="EMBL/GenBank/DDBJ databases">
        <title>Genomic Taxonomy of the Vibrionaceae.</title>
        <authorList>
            <person name="Gomez-Gil B."/>
            <person name="Enciso-Ibarra J."/>
        </authorList>
    </citation>
    <scope>NUCLEOTIDE SEQUENCE [LARGE SCALE GENOMIC DNA]</scope>
    <source>
        <strain evidence="2 3">CAIM 912</strain>
    </source>
</reference>
<sequence length="108" mass="12421">MIQESLEAEMMMDTAPADAALPEPPKVEMKARSNAETFERFSRAPEHDVEVLSEAEIHSKIEAKLKFIQILIDNDETEMAKQQLRILLRTYPQAKEELTAEMCELMKK</sequence>